<proteinExistence type="predicted"/>
<feature type="domain" description="Tyrosine specific protein phosphatases" evidence="3">
    <location>
        <begin position="1067"/>
        <end position="1157"/>
    </location>
</feature>
<dbReference type="GO" id="GO:0004725">
    <property type="term" value="F:protein tyrosine phosphatase activity"/>
    <property type="evidence" value="ECO:0007669"/>
    <property type="project" value="InterPro"/>
</dbReference>
<dbReference type="SMART" id="SM00194">
    <property type="entry name" value="PTPc"/>
    <property type="match status" value="1"/>
</dbReference>
<dbReference type="Gene3D" id="3.40.525.10">
    <property type="entry name" value="CRAL-TRIO lipid binding domain"/>
    <property type="match status" value="1"/>
</dbReference>
<dbReference type="InterPro" id="IPR036865">
    <property type="entry name" value="CRAL-TRIO_dom_sf"/>
</dbReference>
<dbReference type="GeneID" id="20314370"/>
<feature type="region of interest" description="Disordered" evidence="1">
    <location>
        <begin position="1258"/>
        <end position="1376"/>
    </location>
</feature>
<dbReference type="PRINTS" id="PR00700">
    <property type="entry name" value="PRTYPHPHTASE"/>
</dbReference>
<dbReference type="Pfam" id="PF00650">
    <property type="entry name" value="CRAL_TRIO"/>
    <property type="match status" value="1"/>
</dbReference>
<dbReference type="InterPro" id="IPR050348">
    <property type="entry name" value="Protein-Tyr_Phosphatase"/>
</dbReference>
<dbReference type="SMART" id="SM00404">
    <property type="entry name" value="PTPc_motif"/>
    <property type="match status" value="1"/>
</dbReference>
<dbReference type="SUPFAM" id="SSF52799">
    <property type="entry name" value="(Phosphotyrosine protein) phosphatases II"/>
    <property type="match status" value="1"/>
</dbReference>
<feature type="compositionally biased region" description="Acidic residues" evidence="1">
    <location>
        <begin position="781"/>
        <end position="791"/>
    </location>
</feature>
<evidence type="ECO:0008006" key="7">
    <source>
        <dbReference type="Google" id="ProtNLM"/>
    </source>
</evidence>
<dbReference type="PROSITE" id="PS00383">
    <property type="entry name" value="TYR_PHOSPHATASE_1"/>
    <property type="match status" value="1"/>
</dbReference>
<evidence type="ECO:0000256" key="1">
    <source>
        <dbReference type="SAM" id="MobiDB-lite"/>
    </source>
</evidence>
<feature type="compositionally biased region" description="Polar residues" evidence="1">
    <location>
        <begin position="315"/>
        <end position="326"/>
    </location>
</feature>
<feature type="region of interest" description="Disordered" evidence="1">
    <location>
        <begin position="724"/>
        <end position="746"/>
    </location>
</feature>
<dbReference type="CTD" id="20314370"/>
<dbReference type="InterPro" id="IPR000242">
    <property type="entry name" value="PTP_cat"/>
</dbReference>
<evidence type="ECO:0000259" key="3">
    <source>
        <dbReference type="PROSITE" id="PS50056"/>
    </source>
</evidence>
<dbReference type="InterPro" id="IPR029021">
    <property type="entry name" value="Prot-tyrosine_phosphatase-like"/>
</dbReference>
<dbReference type="RefSeq" id="XP_009162154.1">
    <property type="nucleotide sequence ID" value="XM_009163890.1"/>
</dbReference>
<feature type="region of interest" description="Disordered" evidence="1">
    <location>
        <begin position="315"/>
        <end position="381"/>
    </location>
</feature>
<dbReference type="InterPro" id="IPR000387">
    <property type="entry name" value="Tyr_Pase_dom"/>
</dbReference>
<feature type="compositionally biased region" description="Low complexity" evidence="1">
    <location>
        <begin position="361"/>
        <end position="373"/>
    </location>
</feature>
<name>A0A075A6I4_OPIVI</name>
<feature type="domain" description="CRAL-TRIO" evidence="4">
    <location>
        <begin position="140"/>
        <end position="275"/>
    </location>
</feature>
<keyword evidence="6" id="KW-1185">Reference proteome</keyword>
<evidence type="ECO:0000313" key="5">
    <source>
        <dbReference type="EMBL" id="KER33977.1"/>
    </source>
</evidence>
<dbReference type="STRING" id="6198.A0A075A6I4"/>
<dbReference type="Proteomes" id="UP000054324">
    <property type="component" value="Unassembled WGS sequence"/>
</dbReference>
<dbReference type="SMART" id="SM00516">
    <property type="entry name" value="SEC14"/>
    <property type="match status" value="1"/>
</dbReference>
<dbReference type="SUPFAM" id="SSF52087">
    <property type="entry name" value="CRAL/TRIO domain"/>
    <property type="match status" value="1"/>
</dbReference>
<dbReference type="InterPro" id="IPR016130">
    <property type="entry name" value="Tyr_Pase_AS"/>
</dbReference>
<accession>A0A075A6I4</accession>
<protein>
    <recommendedName>
        <fullName evidence="7">Protein-tyrosine phosphatase</fullName>
    </recommendedName>
</protein>
<dbReference type="KEGG" id="ovi:T265_00182"/>
<evidence type="ECO:0000313" key="6">
    <source>
        <dbReference type="Proteomes" id="UP000054324"/>
    </source>
</evidence>
<dbReference type="InterPro" id="IPR001251">
    <property type="entry name" value="CRAL-TRIO_dom"/>
</dbReference>
<feature type="compositionally biased region" description="Acidic residues" evidence="1">
    <location>
        <begin position="649"/>
        <end position="665"/>
    </location>
</feature>
<dbReference type="CDD" id="cd00047">
    <property type="entry name" value="PTPc"/>
    <property type="match status" value="1"/>
</dbReference>
<feature type="compositionally biased region" description="Polar residues" evidence="1">
    <location>
        <begin position="1333"/>
        <end position="1349"/>
    </location>
</feature>
<sequence>MPVVRLTRRALCSPSCAKWKRPRVSPTLSHFPVIETVSAGTNRLEEFIAVSSAYPSNASQDTKQTAFCFLAARKFSVAQALELYHNYKAMLSREGIPDVIDPFDEETRRELLSGKFVVLVGSPFPCGTYNLRCVLQNDSETSGVRVVQYFVRLHHASHNPRAVLQSILFQLDAVMKKEVAARNGLVFIYDMTDAKFSNIDCTLGIKLFKILKSSYPVRLRRILILTAPLWFRASFRMMRVFIRDQLRDNVNVLRPSPGTKLDALSHPDFVALKRDHHAWLHTALIRTGWLPGESDQVTRPNGHRFQTAAAFFGQTSTSQSPGSVSDLSDPDSREDEDSLSGNPWDEDELMSVGDLDPFALSSSYSSETDSTGSAKVKSDLRTCDKRASPHASDIHFPRASKIKSAKCESAVNQDGSFKRKVSSGRDCSPINLTEVHLNISSNSRGDHAETPTPPSVAKRLILPADSNYDVNAPHRQLVTTTSSTMTRPSRMDCFPDKDMGFSENLSTPLVVESTTPTTDVAEESSTTNLSVLGGLKSHGAANRYRNSAGADSSCSSTTSFFSTGSAGLSSAFSTQSTDCSPTNESAQRIMSTRALLGQTKSNGVTISGERSTWPDGSGIHGIAPLAEDEIGDQTIRLGKKMNAVGDSIDGDCMDSDDNDNDEVAENPDHNATVPTHPPTDACLPTWAVGRPHGASIHQGPVESPKVLNPISALTTDAGRDGCSQVPFADESPPVDPPGNLSAAGDCQATVTPSEKDIELKDLQSSMANEAVDPGLFADKAEVDDDDDDEDLEGDLYEISEDSDSDQSICLEDHWMTPVDLAKHVESIGLSGIQSEYGAVVRIKNDDPRSAFRHAQNRDKNRYCDVICYESSRVHLRPASLRFTSTGRKDLRTVGSSRSSNTNLHRTLSAPTAPKDLVRNYIHANWVDGYRQKNAFICTQGPLSETVGDFWQMIWDYHVPVIVMITKVLEADRVKCFPYWPDSVDKKMYFACGHSGAVPVVKDGLGTNSSLVVPEFAVENMGSQTNAHFTCSTLQLTHLPNKQRRTVLHYACSSWPDHGVPQTTEGLQRLLSSVQTAYTGAIRLLGYSCYMEQEVPPPPVVVHCSAGIGRTGTYVTADICTKWLVDEKQTDHLINIPLTVSRVRSQRYGCVQVAAQYVFCYRVVLDFAIQNGLLTADQAQSALSILSPASNSLSQSSTTSFYHCTSLPRPHLPLSSFISSPFGQEKSPGRMAMALSDFRNLLPTSQLLSIWHALRVSRDHKSGNSGAGNISDSDFNMTENVCSDSDLDEDEEAEYDGDERYGERMTEPSTLQLHSEKPSSILDGSGSHDCDSVSIISQTSEQETPATTDTGVPVEVTATSKPDMDSIGEVQMDTNPS</sequence>
<dbReference type="PROSITE" id="PS50055">
    <property type="entry name" value="TYR_PHOSPHATASE_PTP"/>
    <property type="match status" value="1"/>
</dbReference>
<feature type="compositionally biased region" description="Polar residues" evidence="1">
    <location>
        <begin position="1262"/>
        <end position="1281"/>
    </location>
</feature>
<gene>
    <name evidence="5" type="ORF">T265_00182</name>
</gene>
<dbReference type="CDD" id="cd00170">
    <property type="entry name" value="SEC14"/>
    <property type="match status" value="1"/>
</dbReference>
<dbReference type="Gene3D" id="3.90.190.10">
    <property type="entry name" value="Protein tyrosine phosphatase superfamily"/>
    <property type="match status" value="1"/>
</dbReference>
<dbReference type="PROSITE" id="PS50191">
    <property type="entry name" value="CRAL_TRIO"/>
    <property type="match status" value="1"/>
</dbReference>
<feature type="domain" description="Tyrosine-protein phosphatase" evidence="2">
    <location>
        <begin position="832"/>
        <end position="1166"/>
    </location>
</feature>
<evidence type="ECO:0000259" key="4">
    <source>
        <dbReference type="PROSITE" id="PS50191"/>
    </source>
</evidence>
<dbReference type="PANTHER" id="PTHR19134">
    <property type="entry name" value="RECEPTOR-TYPE TYROSINE-PROTEIN PHOSPHATASE"/>
    <property type="match status" value="1"/>
</dbReference>
<organism evidence="5 6">
    <name type="scientific">Opisthorchis viverrini</name>
    <name type="common">Southeast Asian liver fluke</name>
    <dbReference type="NCBI Taxonomy" id="6198"/>
    <lineage>
        <taxon>Eukaryota</taxon>
        <taxon>Metazoa</taxon>
        <taxon>Spiralia</taxon>
        <taxon>Lophotrochozoa</taxon>
        <taxon>Platyhelminthes</taxon>
        <taxon>Trematoda</taxon>
        <taxon>Digenea</taxon>
        <taxon>Opisthorchiida</taxon>
        <taxon>Opisthorchiata</taxon>
        <taxon>Opisthorchiidae</taxon>
        <taxon>Opisthorchis</taxon>
    </lineage>
</organism>
<dbReference type="Pfam" id="PF00102">
    <property type="entry name" value="Y_phosphatase"/>
    <property type="match status" value="1"/>
</dbReference>
<dbReference type="OrthoDB" id="10051650at2759"/>
<dbReference type="InterPro" id="IPR003595">
    <property type="entry name" value="Tyr_Pase_cat"/>
</dbReference>
<dbReference type="PROSITE" id="PS50056">
    <property type="entry name" value="TYR_PHOSPHATASE_2"/>
    <property type="match status" value="1"/>
</dbReference>
<dbReference type="PANTHER" id="PTHR19134:SF534">
    <property type="entry name" value="LD27988P"/>
    <property type="match status" value="1"/>
</dbReference>
<evidence type="ECO:0000259" key="2">
    <source>
        <dbReference type="PROSITE" id="PS50055"/>
    </source>
</evidence>
<reference evidence="5 6" key="1">
    <citation type="submission" date="2013-11" db="EMBL/GenBank/DDBJ databases">
        <title>Opisthorchis viverrini - life in the bile duct.</title>
        <authorList>
            <person name="Young N.D."/>
            <person name="Nagarajan N."/>
            <person name="Lin S.J."/>
            <person name="Korhonen P.K."/>
            <person name="Jex A.R."/>
            <person name="Hall R.S."/>
            <person name="Safavi-Hemami H."/>
            <person name="Kaewkong W."/>
            <person name="Bertrand D."/>
            <person name="Gao S."/>
            <person name="Seet Q."/>
            <person name="Wongkham S."/>
            <person name="Teh B.T."/>
            <person name="Wongkham C."/>
            <person name="Intapan P.M."/>
            <person name="Maleewong W."/>
            <person name="Yang X."/>
            <person name="Hu M."/>
            <person name="Wang Z."/>
            <person name="Hofmann A."/>
            <person name="Sternberg P.W."/>
            <person name="Tan P."/>
            <person name="Wang J."/>
            <person name="Gasser R.B."/>
        </authorList>
    </citation>
    <scope>NUCLEOTIDE SEQUENCE [LARGE SCALE GENOMIC DNA]</scope>
</reference>
<feature type="compositionally biased region" description="Acidic residues" evidence="1">
    <location>
        <begin position="1284"/>
        <end position="1296"/>
    </location>
</feature>
<feature type="region of interest" description="Disordered" evidence="1">
    <location>
        <begin position="769"/>
        <end position="791"/>
    </location>
</feature>
<feature type="compositionally biased region" description="Acidic residues" evidence="1">
    <location>
        <begin position="328"/>
        <end position="349"/>
    </location>
</feature>
<dbReference type="EMBL" id="KL596620">
    <property type="protein sequence ID" value="KER33977.1"/>
    <property type="molecule type" value="Genomic_DNA"/>
</dbReference>
<feature type="region of interest" description="Disordered" evidence="1">
    <location>
        <begin position="649"/>
        <end position="679"/>
    </location>
</feature>